<accession>A0A4R6GSB3</accession>
<dbReference type="GO" id="GO:0070004">
    <property type="term" value="F:cysteine-type exopeptidase activity"/>
    <property type="evidence" value="ECO:0007669"/>
    <property type="project" value="InterPro"/>
</dbReference>
<keyword evidence="1" id="KW-0224">Dipeptidase</keyword>
<feature type="signal peptide" evidence="2">
    <location>
        <begin position="1"/>
        <end position="21"/>
    </location>
</feature>
<evidence type="ECO:0000256" key="2">
    <source>
        <dbReference type="SAM" id="SignalP"/>
    </source>
</evidence>
<proteinExistence type="inferred from homology"/>
<sequence length="560" mass="62931">MIKRISLIALLVVVGAAYSWACTNFLVTKGASVDGSTMITYAADSHTLYGELYYQPAADHPEGTTRDIYEWDTGKFLGIIPEVPHTYSVIGNMNEHQLAIGETTFGGRSELSSQSGAIMDYGSLIYVTLQRAKTAREAVKVMTDLADTYGYYSSGESFSIADPEEVWILEMIGKGEGEKGAVWVAVRVPDGYISGHANQARITTFPLNDTQNCMYSKDVISFAREKGWFDGKNKEFSFSDVYAPVDFGAARFCEARVWAGFNKVAEGMDQYTEYAKGLIEQDPNTKFATNRMPLWIKPDKKLSVKDVMEMMRDHYEGTELDMSKDLGAGPHGLPYRWRGLTWEVDSVEYCNERAISTQQTGFSFVSQSRSWLPDAIGGILWFGVDDTYSTCYAPMYCGITEVPECFKVGNGDLLNYSETSAFWIFNTVTNFAYLRYDAMIEHVRERQAEIEGKFIASTPAIDQAANYLFENEGEAKARQFLTEYASNEANNMTADWKELFQYLLIKYIDGNVKKEKDGQFERNEYGMPASPDQPGYPDWWYEAIIKSTGDHFKVIGGAGH</sequence>
<keyword evidence="1" id="KW-0645">Protease</keyword>
<name>A0A4R6GSB3_9BACT</name>
<gene>
    <name evidence="3" type="ORF">DET52_10848</name>
</gene>
<dbReference type="GO" id="GO:0016805">
    <property type="term" value="F:dipeptidase activity"/>
    <property type="evidence" value="ECO:0007669"/>
    <property type="project" value="UniProtKB-KW"/>
</dbReference>
<dbReference type="PANTHER" id="PTHR12994:SF17">
    <property type="entry name" value="LD30995P"/>
    <property type="match status" value="1"/>
</dbReference>
<comment type="catalytic activity">
    <reaction evidence="1">
        <text>an L-aminoacyl-L-amino acid + H2O = 2 an L-alpha-amino acid</text>
        <dbReference type="Rhea" id="RHEA:48940"/>
        <dbReference type="ChEBI" id="CHEBI:15377"/>
        <dbReference type="ChEBI" id="CHEBI:59869"/>
        <dbReference type="ChEBI" id="CHEBI:77460"/>
    </reaction>
</comment>
<dbReference type="Proteomes" id="UP000294848">
    <property type="component" value="Unassembled WGS sequence"/>
</dbReference>
<evidence type="ECO:0000313" key="4">
    <source>
        <dbReference type="Proteomes" id="UP000294848"/>
    </source>
</evidence>
<keyword evidence="2" id="KW-0732">Signal</keyword>
<dbReference type="RefSeq" id="WP_133466062.1">
    <property type="nucleotide sequence ID" value="NZ_SNWI01000008.1"/>
</dbReference>
<evidence type="ECO:0000256" key="1">
    <source>
        <dbReference type="RuleBase" id="RU364089"/>
    </source>
</evidence>
<comment type="similarity">
    <text evidence="1">Belongs to the peptidase C69 family.</text>
</comment>
<dbReference type="GO" id="GO:0006508">
    <property type="term" value="P:proteolysis"/>
    <property type="evidence" value="ECO:0007669"/>
    <property type="project" value="UniProtKB-KW"/>
</dbReference>
<keyword evidence="1" id="KW-0378">Hydrolase</keyword>
<dbReference type="PANTHER" id="PTHR12994">
    <property type="entry name" value="SECERNIN"/>
    <property type="match status" value="1"/>
</dbReference>
<protein>
    <recommendedName>
        <fullName evidence="1">Dipeptidase</fullName>
        <ecNumber evidence="1">3.4.-.-</ecNumber>
    </recommendedName>
</protein>
<dbReference type="InterPro" id="IPR005322">
    <property type="entry name" value="Peptidase_C69"/>
</dbReference>
<dbReference type="OrthoDB" id="1109933at2"/>
<feature type="chain" id="PRO_5020282042" description="Dipeptidase" evidence="2">
    <location>
        <begin position="22"/>
        <end position="560"/>
    </location>
</feature>
<reference evidence="3 4" key="1">
    <citation type="submission" date="2019-03" db="EMBL/GenBank/DDBJ databases">
        <title>Freshwater and sediment microbial communities from various areas in North America, analyzing microbe dynamics in response to fracking.</title>
        <authorList>
            <person name="Lamendella R."/>
        </authorList>
    </citation>
    <scope>NUCLEOTIDE SEQUENCE [LARGE SCALE GENOMIC DNA]</scope>
    <source>
        <strain evidence="3 4">114D</strain>
    </source>
</reference>
<comment type="caution">
    <text evidence="3">The sequence shown here is derived from an EMBL/GenBank/DDBJ whole genome shotgun (WGS) entry which is preliminary data.</text>
</comment>
<dbReference type="EMBL" id="SNWI01000008">
    <property type="protein sequence ID" value="TDN98261.1"/>
    <property type="molecule type" value="Genomic_DNA"/>
</dbReference>
<dbReference type="Gene3D" id="3.60.60.10">
    <property type="entry name" value="Penicillin V Acylase, Chain A"/>
    <property type="match status" value="1"/>
</dbReference>
<evidence type="ECO:0000313" key="3">
    <source>
        <dbReference type="EMBL" id="TDN98261.1"/>
    </source>
</evidence>
<dbReference type="EC" id="3.4.-.-" evidence="1"/>
<dbReference type="AlphaFoldDB" id="A0A4R6GSB3"/>
<dbReference type="Pfam" id="PF03577">
    <property type="entry name" value="Peptidase_C69"/>
    <property type="match status" value="1"/>
</dbReference>
<organism evidence="3 4">
    <name type="scientific">Sunxiuqinia elliptica</name>
    <dbReference type="NCBI Taxonomy" id="655355"/>
    <lineage>
        <taxon>Bacteria</taxon>
        <taxon>Pseudomonadati</taxon>
        <taxon>Bacteroidota</taxon>
        <taxon>Bacteroidia</taxon>
        <taxon>Marinilabiliales</taxon>
        <taxon>Prolixibacteraceae</taxon>
        <taxon>Sunxiuqinia</taxon>
    </lineage>
</organism>